<evidence type="ECO:0000313" key="1">
    <source>
        <dbReference type="EMBL" id="JAG07772.1"/>
    </source>
</evidence>
<accession>A0A0A9WMP3</accession>
<organism evidence="2">
    <name type="scientific">Lygus hesperus</name>
    <name type="common">Western plant bug</name>
    <dbReference type="NCBI Taxonomy" id="30085"/>
    <lineage>
        <taxon>Eukaryota</taxon>
        <taxon>Metazoa</taxon>
        <taxon>Ecdysozoa</taxon>
        <taxon>Arthropoda</taxon>
        <taxon>Hexapoda</taxon>
        <taxon>Insecta</taxon>
        <taxon>Pterygota</taxon>
        <taxon>Neoptera</taxon>
        <taxon>Paraneoptera</taxon>
        <taxon>Hemiptera</taxon>
        <taxon>Heteroptera</taxon>
        <taxon>Panheteroptera</taxon>
        <taxon>Cimicomorpha</taxon>
        <taxon>Miridae</taxon>
        <taxon>Mirini</taxon>
        <taxon>Lygus</taxon>
    </lineage>
</organism>
<evidence type="ECO:0000313" key="2">
    <source>
        <dbReference type="EMBL" id="JAG07773.1"/>
    </source>
</evidence>
<gene>
    <name evidence="1" type="ORF">CM83_34101</name>
    <name evidence="2" type="ORF">CM83_34104</name>
    <name evidence="3" type="ORF">g.93729</name>
</gene>
<protein>
    <submittedName>
        <fullName evidence="2">Uncharacterized protein</fullName>
    </submittedName>
</protein>
<dbReference type="EMBL" id="GDHC01019602">
    <property type="protein sequence ID" value="JAP99026.1"/>
    <property type="molecule type" value="Transcribed_RNA"/>
</dbReference>
<name>A0A0A9WMP3_LYGHE</name>
<reference evidence="2" key="2">
    <citation type="submission" date="2014-07" db="EMBL/GenBank/DDBJ databases">
        <authorList>
            <person name="Hull J."/>
        </authorList>
    </citation>
    <scope>NUCLEOTIDE SEQUENCE</scope>
</reference>
<dbReference type="EMBL" id="GBHO01035831">
    <property type="protein sequence ID" value="JAG07773.1"/>
    <property type="molecule type" value="Transcribed_RNA"/>
</dbReference>
<proteinExistence type="predicted"/>
<reference evidence="2" key="1">
    <citation type="journal article" date="2014" name="PLoS ONE">
        <title>Transcriptome-Based Identification of ABC Transporters in the Western Tarnished Plant Bug Lygus hesperus.</title>
        <authorList>
            <person name="Hull J.J."/>
            <person name="Chaney K."/>
            <person name="Geib S.M."/>
            <person name="Fabrick J.A."/>
            <person name="Brent C.S."/>
            <person name="Walsh D."/>
            <person name="Lavine L.C."/>
        </authorList>
    </citation>
    <scope>NUCLEOTIDE SEQUENCE</scope>
</reference>
<reference evidence="3" key="3">
    <citation type="journal article" date="2016" name="Gigascience">
        <title>De novo construction of an expanded transcriptome assembly for the western tarnished plant bug, Lygus hesperus.</title>
        <authorList>
            <person name="Tassone E.E."/>
            <person name="Geib S.M."/>
            <person name="Hall B."/>
            <person name="Fabrick J.A."/>
            <person name="Brent C.S."/>
            <person name="Hull J.J."/>
        </authorList>
    </citation>
    <scope>NUCLEOTIDE SEQUENCE</scope>
</reference>
<dbReference type="AlphaFoldDB" id="A0A0A9WMP3"/>
<evidence type="ECO:0000313" key="3">
    <source>
        <dbReference type="EMBL" id="JAP99026.1"/>
    </source>
</evidence>
<sequence length="317" mass="37407">MVWCRRLCVKYTYQIYSVYHNQKLAKKRNQLYRNALHANPLPTRTRVLTVRTTRLFHHHHHHRNNDHLRCTTLIVTTKTIEVRYNNPRSSSKSSKSNNDSSEQYERLSHLLILRLTNITVIAMYRSKSMLVITKTMADCPGRRHRMKVVTIMTRTIRNSSITRMTDKTLRRFTTQTVTLIARHLTIANRLMTIMTVMSTATNRCLMTKTTYTTIQRSVKVLRGDQLQRRTNKHLHRLLLLQLIQILQSVTMVMYKKPHCSRYGKHRGNGDRSKIVRTNKDDRMSQRDMTVLAMQTACKMSPYEHVKVAKMSFYVFVI</sequence>
<dbReference type="EMBL" id="GBHO01035832">
    <property type="protein sequence ID" value="JAG07772.1"/>
    <property type="molecule type" value="Transcribed_RNA"/>
</dbReference>